<gene>
    <name evidence="1" type="ORF">SADUNF_Sadunf06G0201300</name>
</gene>
<comment type="caution">
    <text evidence="1">The sequence shown here is derived from an EMBL/GenBank/DDBJ whole genome shotgun (WGS) entry which is preliminary data.</text>
</comment>
<dbReference type="Proteomes" id="UP000657918">
    <property type="component" value="Unassembled WGS sequence"/>
</dbReference>
<evidence type="ECO:0000313" key="2">
    <source>
        <dbReference type="Proteomes" id="UP000657918"/>
    </source>
</evidence>
<keyword evidence="2" id="KW-1185">Reference proteome</keyword>
<dbReference type="EMBL" id="JADGMS010000006">
    <property type="protein sequence ID" value="KAF9681206.1"/>
    <property type="molecule type" value="Genomic_DNA"/>
</dbReference>
<evidence type="ECO:0000313" key="1">
    <source>
        <dbReference type="EMBL" id="KAF9681206.1"/>
    </source>
</evidence>
<proteinExistence type="predicted"/>
<name>A0A835K8C8_9ROSI</name>
<reference evidence="1 2" key="1">
    <citation type="submission" date="2020-10" db="EMBL/GenBank/DDBJ databases">
        <title>Plant Genome Project.</title>
        <authorList>
            <person name="Zhang R.-G."/>
        </authorList>
    </citation>
    <scope>NUCLEOTIDE SEQUENCE [LARGE SCALE GENOMIC DNA]</scope>
    <source>
        <strain evidence="1">FAFU-HL-1</strain>
        <tissue evidence="1">Leaf</tissue>
    </source>
</reference>
<accession>A0A835K8C8</accession>
<dbReference type="AlphaFoldDB" id="A0A835K8C8"/>
<organism evidence="1 2">
    <name type="scientific">Salix dunnii</name>
    <dbReference type="NCBI Taxonomy" id="1413687"/>
    <lineage>
        <taxon>Eukaryota</taxon>
        <taxon>Viridiplantae</taxon>
        <taxon>Streptophyta</taxon>
        <taxon>Embryophyta</taxon>
        <taxon>Tracheophyta</taxon>
        <taxon>Spermatophyta</taxon>
        <taxon>Magnoliopsida</taxon>
        <taxon>eudicotyledons</taxon>
        <taxon>Gunneridae</taxon>
        <taxon>Pentapetalae</taxon>
        <taxon>rosids</taxon>
        <taxon>fabids</taxon>
        <taxon>Malpighiales</taxon>
        <taxon>Salicaceae</taxon>
        <taxon>Saliceae</taxon>
        <taxon>Salix</taxon>
    </lineage>
</organism>
<sequence length="146" mass="16267">MMPIVIPCAIKWLRKRHLEGFQSLRGEKVAVVANAGEVQLLLGRRRGCCRWCRWRRVSRYGCHKVDAWVVTRGATAVTGERKGCCQGKKKLSSGRLLPMSIDDTATTKKEEGGLAVEGEERKSVVTARGTANKDLYVVQLLEQKIA</sequence>
<protein>
    <submittedName>
        <fullName evidence="1">Uncharacterized protein</fullName>
    </submittedName>
</protein>